<dbReference type="InterPro" id="IPR050832">
    <property type="entry name" value="Bact_Acetyltransf"/>
</dbReference>
<dbReference type="InterPro" id="IPR016181">
    <property type="entry name" value="Acyl_CoA_acyltransferase"/>
</dbReference>
<dbReference type="EMBL" id="VCDI01000001">
    <property type="protein sequence ID" value="TLU74428.1"/>
    <property type="molecule type" value="Genomic_DNA"/>
</dbReference>
<dbReference type="PANTHER" id="PTHR43877:SF1">
    <property type="entry name" value="ACETYLTRANSFERASE"/>
    <property type="match status" value="1"/>
</dbReference>
<reference evidence="4 5" key="1">
    <citation type="submission" date="2019-05" db="EMBL/GenBank/DDBJ databases">
        <authorList>
            <person name="Pankratov T."/>
            <person name="Grouzdev D."/>
        </authorList>
    </citation>
    <scope>NUCLEOTIDE SEQUENCE [LARGE SCALE GENOMIC DNA]</scope>
    <source>
        <strain evidence="4 5">KEBCLARHB70R</strain>
    </source>
</reference>
<dbReference type="Pfam" id="PF00583">
    <property type="entry name" value="Acetyltransf_1"/>
    <property type="match status" value="1"/>
</dbReference>
<protein>
    <submittedName>
        <fullName evidence="4">GNAT family N-acetyltransferase</fullName>
    </submittedName>
</protein>
<dbReference type="AlphaFoldDB" id="A0A5R9JJA6"/>
<gene>
    <name evidence="4" type="ORF">FE263_04390</name>
</gene>
<name>A0A5R9JJA6_9PROT</name>
<dbReference type="PROSITE" id="PS51186">
    <property type="entry name" value="GNAT"/>
    <property type="match status" value="1"/>
</dbReference>
<dbReference type="Gene3D" id="3.40.630.30">
    <property type="match status" value="1"/>
</dbReference>
<evidence type="ECO:0000313" key="5">
    <source>
        <dbReference type="Proteomes" id="UP000305654"/>
    </source>
</evidence>
<accession>A0A5R9JJA6</accession>
<evidence type="ECO:0000313" key="4">
    <source>
        <dbReference type="EMBL" id="TLU74428.1"/>
    </source>
</evidence>
<evidence type="ECO:0000256" key="1">
    <source>
        <dbReference type="ARBA" id="ARBA00022679"/>
    </source>
</evidence>
<dbReference type="InterPro" id="IPR000182">
    <property type="entry name" value="GNAT_dom"/>
</dbReference>
<keyword evidence="2" id="KW-0012">Acyltransferase</keyword>
<dbReference type="GO" id="GO:0016747">
    <property type="term" value="F:acyltransferase activity, transferring groups other than amino-acyl groups"/>
    <property type="evidence" value="ECO:0007669"/>
    <property type="project" value="InterPro"/>
</dbReference>
<organism evidence="4 5">
    <name type="scientific">Lichenicoccus roseus</name>
    <dbReference type="NCBI Taxonomy" id="2683649"/>
    <lineage>
        <taxon>Bacteria</taxon>
        <taxon>Pseudomonadati</taxon>
        <taxon>Pseudomonadota</taxon>
        <taxon>Alphaproteobacteria</taxon>
        <taxon>Acetobacterales</taxon>
        <taxon>Acetobacteraceae</taxon>
        <taxon>Lichenicoccus</taxon>
    </lineage>
</organism>
<feature type="domain" description="N-acetyltransferase" evidence="3">
    <location>
        <begin position="4"/>
        <end position="174"/>
    </location>
</feature>
<dbReference type="OrthoDB" id="118465at2"/>
<keyword evidence="5" id="KW-1185">Reference proteome</keyword>
<dbReference type="CDD" id="cd04301">
    <property type="entry name" value="NAT_SF"/>
    <property type="match status" value="1"/>
</dbReference>
<evidence type="ECO:0000256" key="2">
    <source>
        <dbReference type="ARBA" id="ARBA00023315"/>
    </source>
</evidence>
<comment type="caution">
    <text evidence="4">The sequence shown here is derived from an EMBL/GenBank/DDBJ whole genome shotgun (WGS) entry which is preliminary data.</text>
</comment>
<dbReference type="SUPFAM" id="SSF55729">
    <property type="entry name" value="Acyl-CoA N-acyltransferases (Nat)"/>
    <property type="match status" value="1"/>
</dbReference>
<evidence type="ECO:0000259" key="3">
    <source>
        <dbReference type="PROSITE" id="PS51186"/>
    </source>
</evidence>
<dbReference type="Proteomes" id="UP000305654">
    <property type="component" value="Unassembled WGS sequence"/>
</dbReference>
<sequence length="174" mass="18964">MKMLSHRLATLDDLDPLSELMAAAIGELQHGYLDPHRVEASRQVMGLDRQLILDRTYFVVLRDGVLAGCGGWSWRATLFGGDHSEGRDPALLDPACDPARIRAMYTAPAHVRQGVGRYVLGLGETAAREAGFRSAELAATLSGEPLYRACGYKVIERFTAGDCVPLLRMGKPLP</sequence>
<keyword evidence="1 4" id="KW-0808">Transferase</keyword>
<dbReference type="PANTHER" id="PTHR43877">
    <property type="entry name" value="AMINOALKYLPHOSPHONATE N-ACETYLTRANSFERASE-RELATED-RELATED"/>
    <property type="match status" value="1"/>
</dbReference>
<proteinExistence type="predicted"/>